<dbReference type="AlphaFoldDB" id="V5FV57"/>
<evidence type="ECO:0000313" key="3">
    <source>
        <dbReference type="Proteomes" id="UP000018001"/>
    </source>
</evidence>
<organism evidence="2 3">
    <name type="scientific">Byssochlamys spectabilis (strain No. 5 / NBRC 109023)</name>
    <name type="common">Paecilomyces variotii</name>
    <dbReference type="NCBI Taxonomy" id="1356009"/>
    <lineage>
        <taxon>Eukaryota</taxon>
        <taxon>Fungi</taxon>
        <taxon>Dikarya</taxon>
        <taxon>Ascomycota</taxon>
        <taxon>Pezizomycotina</taxon>
        <taxon>Eurotiomycetes</taxon>
        <taxon>Eurotiomycetidae</taxon>
        <taxon>Eurotiales</taxon>
        <taxon>Thermoascaceae</taxon>
        <taxon>Paecilomyces</taxon>
    </lineage>
</organism>
<evidence type="ECO:0000259" key="1">
    <source>
        <dbReference type="Pfam" id="PF01814"/>
    </source>
</evidence>
<protein>
    <recommendedName>
        <fullName evidence="1">Hemerythrin-like domain-containing protein</fullName>
    </recommendedName>
</protein>
<dbReference type="CDD" id="cd12108">
    <property type="entry name" value="Hr-like"/>
    <property type="match status" value="1"/>
</dbReference>
<dbReference type="HOGENOM" id="CLU_066708_0_0_1"/>
<evidence type="ECO:0000313" key="2">
    <source>
        <dbReference type="EMBL" id="GAD92477.1"/>
    </source>
</evidence>
<dbReference type="EMBL" id="BAUL01000025">
    <property type="protein sequence ID" value="GAD92477.1"/>
    <property type="molecule type" value="Genomic_DNA"/>
</dbReference>
<feature type="domain" description="Hemerythrin-like" evidence="1">
    <location>
        <begin position="38"/>
        <end position="161"/>
    </location>
</feature>
<comment type="caution">
    <text evidence="2">The sequence shown here is derived from an EMBL/GenBank/DDBJ whole genome shotgun (WGS) entry which is preliminary data.</text>
</comment>
<name>V5FV57_BYSSN</name>
<dbReference type="Pfam" id="PF01814">
    <property type="entry name" value="Hemerythrin"/>
    <property type="match status" value="1"/>
</dbReference>
<dbReference type="InterPro" id="IPR053206">
    <property type="entry name" value="Dimeric_xanthone_biosynth"/>
</dbReference>
<proteinExistence type="predicted"/>
<accession>V5FV57</accession>
<reference evidence="3" key="1">
    <citation type="journal article" date="2014" name="Genome Announc.">
        <title>Draft genome sequence of the formaldehyde-resistant fungus Byssochlamys spectabilis No. 5 (anamorph Paecilomyces variotii No. 5) (NBRC109023).</title>
        <authorList>
            <person name="Oka T."/>
            <person name="Ekino K."/>
            <person name="Fukuda K."/>
            <person name="Nomura Y."/>
        </authorList>
    </citation>
    <scope>NUCLEOTIDE SEQUENCE [LARGE SCALE GENOMIC DNA]</scope>
    <source>
        <strain evidence="3">No. 5 / NBRC 109023</strain>
    </source>
</reference>
<dbReference type="eggNOG" id="ENOG502SHZ8">
    <property type="taxonomic scope" value="Eukaryota"/>
</dbReference>
<dbReference type="Proteomes" id="UP000018001">
    <property type="component" value="Unassembled WGS sequence"/>
</dbReference>
<dbReference type="PANTHER" id="PTHR38048">
    <property type="entry name" value="EXPRESSED PROTEIN"/>
    <property type="match status" value="1"/>
</dbReference>
<dbReference type="InParanoid" id="V5FV57"/>
<dbReference type="InterPro" id="IPR012312">
    <property type="entry name" value="Hemerythrin-like"/>
</dbReference>
<gene>
    <name evidence="2" type="ORF">PVAR5_1069</name>
</gene>
<dbReference type="Gene3D" id="1.20.120.520">
    <property type="entry name" value="nmb1532 protein domain like"/>
    <property type="match status" value="1"/>
</dbReference>
<dbReference type="OrthoDB" id="58416at2759"/>
<dbReference type="PANTHER" id="PTHR38048:SF2">
    <property type="entry name" value="HEMERYTHRIN-LIKE DOMAIN-CONTAINING PROTEIN"/>
    <property type="match status" value="1"/>
</dbReference>
<keyword evidence="3" id="KW-1185">Reference proteome</keyword>
<sequence>MSKAEIEKPWADGPLPLVVTPMSETGKDDVFTKGASHMALLHNAILRGFNSIYLQAPNVKQADYADFIGYSLTWYTFVKKHHDDEEKGLFPKVEEAVGQKGALDKALEEHATFMEGLSKFYSYLKPLSEHGKASRFEPLTLILIMDSFSEPFCHHFHSEISTIAGLSELKTVQENHELAKTVGPVFAQWGKSSIMRAGLTDVVPFLFLNFDRTAEDGRWANWPPMPAPIRWMLVNVGGSWYSRWWRFASCG</sequence>